<dbReference type="Proteomes" id="UP001160148">
    <property type="component" value="Unassembled WGS sequence"/>
</dbReference>
<feature type="domain" description="Endonuclease/exonuclease/phosphatase" evidence="2">
    <location>
        <begin position="4"/>
        <end position="116"/>
    </location>
</feature>
<evidence type="ECO:0000256" key="1">
    <source>
        <dbReference type="SAM" id="MobiDB-lite"/>
    </source>
</evidence>
<evidence type="ECO:0000313" key="3">
    <source>
        <dbReference type="EMBL" id="CAI6371644.1"/>
    </source>
</evidence>
<dbReference type="Gene3D" id="3.60.10.10">
    <property type="entry name" value="Endonuclease/exonuclease/phosphatase"/>
    <property type="match status" value="1"/>
</dbReference>
<reference evidence="3 4" key="1">
    <citation type="submission" date="2023-01" db="EMBL/GenBank/DDBJ databases">
        <authorList>
            <person name="Whitehead M."/>
        </authorList>
    </citation>
    <scope>NUCLEOTIDE SEQUENCE [LARGE SCALE GENOMIC DNA]</scope>
</reference>
<name>A0AAV0XSP8_9HEMI</name>
<dbReference type="SUPFAM" id="SSF56219">
    <property type="entry name" value="DNase I-like"/>
    <property type="match status" value="1"/>
</dbReference>
<protein>
    <recommendedName>
        <fullName evidence="2">Endonuclease/exonuclease/phosphatase domain-containing protein</fullName>
    </recommendedName>
</protein>
<sequence>MVLVSAYFKFNIPTFLHTQHLDQILMKESRMVISADTNGHSKLWYSEIPNRRGRITEEFINRHGLIVHNVAGQPNTFCRQDGLSSNIDVTMTTADIGEKLTNWTVNDLTDSDHRVICFNLLVKRPPPPRDSVKPRYNTKSALRRLGPL</sequence>
<dbReference type="AlphaFoldDB" id="A0AAV0XSP8"/>
<feature type="region of interest" description="Disordered" evidence="1">
    <location>
        <begin position="128"/>
        <end position="148"/>
    </location>
</feature>
<accession>A0AAV0XSP8</accession>
<dbReference type="PANTHER" id="PTHR33273">
    <property type="entry name" value="DOMAIN-CONTAINING PROTEIN, PUTATIVE-RELATED"/>
    <property type="match status" value="1"/>
</dbReference>
<dbReference type="InterPro" id="IPR005135">
    <property type="entry name" value="Endo/exonuclease/phosphatase"/>
</dbReference>
<gene>
    <name evidence="3" type="ORF">MEUPH1_LOCUS25627</name>
</gene>
<proteinExistence type="predicted"/>
<organism evidence="3 4">
    <name type="scientific">Macrosiphum euphorbiae</name>
    <name type="common">potato aphid</name>
    <dbReference type="NCBI Taxonomy" id="13131"/>
    <lineage>
        <taxon>Eukaryota</taxon>
        <taxon>Metazoa</taxon>
        <taxon>Ecdysozoa</taxon>
        <taxon>Arthropoda</taxon>
        <taxon>Hexapoda</taxon>
        <taxon>Insecta</taxon>
        <taxon>Pterygota</taxon>
        <taxon>Neoptera</taxon>
        <taxon>Paraneoptera</taxon>
        <taxon>Hemiptera</taxon>
        <taxon>Sternorrhyncha</taxon>
        <taxon>Aphidomorpha</taxon>
        <taxon>Aphidoidea</taxon>
        <taxon>Aphididae</taxon>
        <taxon>Macrosiphini</taxon>
        <taxon>Macrosiphum</taxon>
    </lineage>
</organism>
<comment type="caution">
    <text evidence="3">The sequence shown here is derived from an EMBL/GenBank/DDBJ whole genome shotgun (WGS) entry which is preliminary data.</text>
</comment>
<dbReference type="GO" id="GO:0003824">
    <property type="term" value="F:catalytic activity"/>
    <property type="evidence" value="ECO:0007669"/>
    <property type="project" value="InterPro"/>
</dbReference>
<dbReference type="EMBL" id="CARXXK010001014">
    <property type="protein sequence ID" value="CAI6371644.1"/>
    <property type="molecule type" value="Genomic_DNA"/>
</dbReference>
<evidence type="ECO:0000259" key="2">
    <source>
        <dbReference type="Pfam" id="PF14529"/>
    </source>
</evidence>
<dbReference type="Pfam" id="PF14529">
    <property type="entry name" value="Exo_endo_phos_2"/>
    <property type="match status" value="1"/>
</dbReference>
<evidence type="ECO:0000313" key="4">
    <source>
        <dbReference type="Proteomes" id="UP001160148"/>
    </source>
</evidence>
<dbReference type="PANTHER" id="PTHR33273:SF4">
    <property type="entry name" value="ENDONUCLEASE_EXONUCLEASE_PHOSPHATASE DOMAIN-CONTAINING PROTEIN"/>
    <property type="match status" value="1"/>
</dbReference>
<dbReference type="InterPro" id="IPR036691">
    <property type="entry name" value="Endo/exonu/phosph_ase_sf"/>
</dbReference>
<keyword evidence="4" id="KW-1185">Reference proteome</keyword>